<evidence type="ECO:0000256" key="1">
    <source>
        <dbReference type="SAM" id="Coils"/>
    </source>
</evidence>
<dbReference type="AlphaFoldDB" id="A0A2H3AIW2"/>
<organism evidence="2 3">
    <name type="scientific">Armillaria solidipes</name>
    <dbReference type="NCBI Taxonomy" id="1076256"/>
    <lineage>
        <taxon>Eukaryota</taxon>
        <taxon>Fungi</taxon>
        <taxon>Dikarya</taxon>
        <taxon>Basidiomycota</taxon>
        <taxon>Agaricomycotina</taxon>
        <taxon>Agaricomycetes</taxon>
        <taxon>Agaricomycetidae</taxon>
        <taxon>Agaricales</taxon>
        <taxon>Marasmiineae</taxon>
        <taxon>Physalacriaceae</taxon>
        <taxon>Armillaria</taxon>
    </lineage>
</organism>
<protein>
    <submittedName>
        <fullName evidence="2">Uncharacterized protein</fullName>
    </submittedName>
</protein>
<dbReference type="EMBL" id="KZ293522">
    <property type="protein sequence ID" value="PBK58831.1"/>
    <property type="molecule type" value="Genomic_DNA"/>
</dbReference>
<name>A0A2H3AIW2_9AGAR</name>
<sequence>MAQMEQRIAQLKASGEAMKQIAQLKAKNEARERELDEQLRYEVAKRFCRGLSDMLCNKLDKLPGLLSDLASELHNPGLRYAPNAFVLLTYYHHYNDDTLPDIFYEFSERVHQMNVTALEDITPGARTTFTALDALTSGPHGDEIKLLVHLWAVRAGLGKKLNMLAYPVPHFAFALEILHQLIPDPDQQALMERLLPSLVEEVAFSEHIKYFMR</sequence>
<keyword evidence="3" id="KW-1185">Reference proteome</keyword>
<gene>
    <name evidence="2" type="ORF">ARMSODRAFT_1091077</name>
</gene>
<evidence type="ECO:0000313" key="3">
    <source>
        <dbReference type="Proteomes" id="UP000218334"/>
    </source>
</evidence>
<reference evidence="3" key="1">
    <citation type="journal article" date="2017" name="Nat. Ecol. Evol.">
        <title>Genome expansion and lineage-specific genetic innovations in the forest pathogenic fungi Armillaria.</title>
        <authorList>
            <person name="Sipos G."/>
            <person name="Prasanna A.N."/>
            <person name="Walter M.C."/>
            <person name="O'Connor E."/>
            <person name="Balint B."/>
            <person name="Krizsan K."/>
            <person name="Kiss B."/>
            <person name="Hess J."/>
            <person name="Varga T."/>
            <person name="Slot J."/>
            <person name="Riley R."/>
            <person name="Boka B."/>
            <person name="Rigling D."/>
            <person name="Barry K."/>
            <person name="Lee J."/>
            <person name="Mihaltcheva S."/>
            <person name="LaButti K."/>
            <person name="Lipzen A."/>
            <person name="Waldron R."/>
            <person name="Moloney N.M."/>
            <person name="Sperisen C."/>
            <person name="Kredics L."/>
            <person name="Vagvoelgyi C."/>
            <person name="Patrignani A."/>
            <person name="Fitzpatrick D."/>
            <person name="Nagy I."/>
            <person name="Doyle S."/>
            <person name="Anderson J.B."/>
            <person name="Grigoriev I.V."/>
            <person name="Gueldener U."/>
            <person name="Muensterkoetter M."/>
            <person name="Nagy L.G."/>
        </authorList>
    </citation>
    <scope>NUCLEOTIDE SEQUENCE [LARGE SCALE GENOMIC DNA]</scope>
    <source>
        <strain evidence="3">28-4</strain>
    </source>
</reference>
<proteinExistence type="predicted"/>
<feature type="coiled-coil region" evidence="1">
    <location>
        <begin position="1"/>
        <end position="41"/>
    </location>
</feature>
<evidence type="ECO:0000313" key="2">
    <source>
        <dbReference type="EMBL" id="PBK58831.1"/>
    </source>
</evidence>
<accession>A0A2H3AIW2</accession>
<keyword evidence="1" id="KW-0175">Coiled coil</keyword>
<dbReference type="Proteomes" id="UP000218334">
    <property type="component" value="Unassembled WGS sequence"/>
</dbReference>